<evidence type="ECO:0000313" key="11">
    <source>
        <dbReference type="Proteomes" id="UP000188354"/>
    </source>
</evidence>
<dbReference type="InterPro" id="IPR004582">
    <property type="entry name" value="Checkpoint_prot_Rad17_Rad24"/>
</dbReference>
<protein>
    <recommendedName>
        <fullName evidence="9">ATPase AAA-type core domain-containing protein</fullName>
    </recommendedName>
</protein>
<evidence type="ECO:0000256" key="1">
    <source>
        <dbReference type="ARBA" id="ARBA00004123"/>
    </source>
</evidence>
<dbReference type="GO" id="GO:0003682">
    <property type="term" value="F:chromatin binding"/>
    <property type="evidence" value="ECO:0007669"/>
    <property type="project" value="TreeGrafter"/>
</dbReference>
<organism evidence="10 11">
    <name type="scientific">Lupinus angustifolius</name>
    <name type="common">Narrow-leaved blue lupine</name>
    <dbReference type="NCBI Taxonomy" id="3871"/>
    <lineage>
        <taxon>Eukaryota</taxon>
        <taxon>Viridiplantae</taxon>
        <taxon>Streptophyta</taxon>
        <taxon>Embryophyta</taxon>
        <taxon>Tracheophyta</taxon>
        <taxon>Spermatophyta</taxon>
        <taxon>Magnoliopsida</taxon>
        <taxon>eudicotyledons</taxon>
        <taxon>Gunneridae</taxon>
        <taxon>Pentapetalae</taxon>
        <taxon>rosids</taxon>
        <taxon>fabids</taxon>
        <taxon>Fabales</taxon>
        <taxon>Fabaceae</taxon>
        <taxon>Papilionoideae</taxon>
        <taxon>50 kb inversion clade</taxon>
        <taxon>genistoids sensu lato</taxon>
        <taxon>core genistoids</taxon>
        <taxon>Genisteae</taxon>
        <taxon>Lupinus</taxon>
    </lineage>
</organism>
<dbReference type="Gene3D" id="3.40.50.300">
    <property type="entry name" value="P-loop containing nucleotide triphosphate hydrolases"/>
    <property type="match status" value="1"/>
</dbReference>
<dbReference type="AlphaFoldDB" id="A0A1J7INI7"/>
<comment type="similarity">
    <text evidence="2">Belongs to the rad17/RAD24 family.</text>
</comment>
<dbReference type="GO" id="GO:0006281">
    <property type="term" value="P:DNA repair"/>
    <property type="evidence" value="ECO:0007669"/>
    <property type="project" value="InterPro"/>
</dbReference>
<keyword evidence="4" id="KW-0227">DNA damage</keyword>
<evidence type="ECO:0000256" key="3">
    <source>
        <dbReference type="ARBA" id="ARBA00022741"/>
    </source>
</evidence>
<evidence type="ECO:0000256" key="8">
    <source>
        <dbReference type="SAM" id="MobiDB-lite"/>
    </source>
</evidence>
<dbReference type="EMBL" id="CM007362">
    <property type="protein sequence ID" value="OIW16621.1"/>
    <property type="molecule type" value="Genomic_DNA"/>
</dbReference>
<gene>
    <name evidence="10" type="ORF">TanjilG_01860</name>
</gene>
<dbReference type="GO" id="GO:0000077">
    <property type="term" value="P:DNA damage checkpoint signaling"/>
    <property type="evidence" value="ECO:0007669"/>
    <property type="project" value="TreeGrafter"/>
</dbReference>
<dbReference type="GO" id="GO:0003689">
    <property type="term" value="F:DNA clamp loader activity"/>
    <property type="evidence" value="ECO:0007669"/>
    <property type="project" value="TreeGrafter"/>
</dbReference>
<name>A0A1J7INI7_LUPAN</name>
<feature type="compositionally biased region" description="Basic residues" evidence="8">
    <location>
        <begin position="41"/>
        <end position="56"/>
    </location>
</feature>
<keyword evidence="3" id="KW-0547">Nucleotide-binding</keyword>
<evidence type="ECO:0000259" key="9">
    <source>
        <dbReference type="Pfam" id="PF00004"/>
    </source>
</evidence>
<feature type="region of interest" description="Disordered" evidence="8">
    <location>
        <begin position="105"/>
        <end position="124"/>
    </location>
</feature>
<evidence type="ECO:0000313" key="10">
    <source>
        <dbReference type="EMBL" id="OIW16621.1"/>
    </source>
</evidence>
<dbReference type="GO" id="GO:0016887">
    <property type="term" value="F:ATP hydrolysis activity"/>
    <property type="evidence" value="ECO:0007669"/>
    <property type="project" value="InterPro"/>
</dbReference>
<feature type="compositionally biased region" description="Polar residues" evidence="8">
    <location>
        <begin position="57"/>
        <end position="71"/>
    </location>
</feature>
<evidence type="ECO:0000256" key="6">
    <source>
        <dbReference type="ARBA" id="ARBA00023242"/>
    </source>
</evidence>
<keyword evidence="11" id="KW-1185">Reference proteome</keyword>
<dbReference type="OMA" id="SLWIHKY"/>
<dbReference type="Proteomes" id="UP000188354">
    <property type="component" value="Chromosome LG02"/>
</dbReference>
<dbReference type="Gramene" id="OIW16621">
    <property type="protein sequence ID" value="OIW16621"/>
    <property type="gene ID" value="TanjilG_01860"/>
</dbReference>
<dbReference type="PANTHER" id="PTHR12172:SF4">
    <property type="entry name" value="NUCLEOSIDE TRIPHOSPHATE HYDROLASE SUPERFAMILY PROTEIN, PUTATIVE-RELATED"/>
    <property type="match status" value="1"/>
</dbReference>
<dbReference type="Gene3D" id="1.10.8.60">
    <property type="match status" value="1"/>
</dbReference>
<dbReference type="SUPFAM" id="SSF52540">
    <property type="entry name" value="P-loop containing nucleoside triphosphate hydrolases"/>
    <property type="match status" value="1"/>
</dbReference>
<reference evidence="10 11" key="1">
    <citation type="journal article" date="2017" name="Plant Biotechnol. J.">
        <title>A comprehensive draft genome sequence for lupin (Lupinus angustifolius), an emerging health food: insights into plant-microbe interactions and legume evolution.</title>
        <authorList>
            <person name="Hane J.K."/>
            <person name="Ming Y."/>
            <person name="Kamphuis L.G."/>
            <person name="Nelson M.N."/>
            <person name="Garg G."/>
            <person name="Atkins C.A."/>
            <person name="Bayer P.E."/>
            <person name="Bravo A."/>
            <person name="Bringans S."/>
            <person name="Cannon S."/>
            <person name="Edwards D."/>
            <person name="Foley R."/>
            <person name="Gao L.L."/>
            <person name="Harrison M.J."/>
            <person name="Huang W."/>
            <person name="Hurgobin B."/>
            <person name="Li S."/>
            <person name="Liu C.W."/>
            <person name="McGrath A."/>
            <person name="Morahan G."/>
            <person name="Murray J."/>
            <person name="Weller J."/>
            <person name="Jian J."/>
            <person name="Singh K.B."/>
        </authorList>
    </citation>
    <scope>NUCLEOTIDE SEQUENCE [LARGE SCALE GENOMIC DNA]</scope>
    <source>
        <strain evidence="11">cv. Tanjil</strain>
        <tissue evidence="10">Whole plant</tissue>
    </source>
</reference>
<dbReference type="PANTHER" id="PTHR12172">
    <property type="entry name" value="CELL CYCLE CHECKPOINT PROTEIN RAD17"/>
    <property type="match status" value="1"/>
</dbReference>
<dbReference type="GO" id="GO:0005634">
    <property type="term" value="C:nucleus"/>
    <property type="evidence" value="ECO:0007669"/>
    <property type="project" value="UniProtKB-SubCell"/>
</dbReference>
<dbReference type="InterPro" id="IPR027417">
    <property type="entry name" value="P-loop_NTPase"/>
</dbReference>
<dbReference type="STRING" id="3871.A0A1J7INI7"/>
<keyword evidence="6" id="KW-0539">Nucleus</keyword>
<accession>A0A1J7INI7</accession>
<dbReference type="GO" id="GO:0033314">
    <property type="term" value="P:mitotic DNA replication checkpoint signaling"/>
    <property type="evidence" value="ECO:0007669"/>
    <property type="project" value="TreeGrafter"/>
</dbReference>
<dbReference type="Pfam" id="PF00004">
    <property type="entry name" value="AAA"/>
    <property type="match status" value="1"/>
</dbReference>
<dbReference type="InterPro" id="IPR003959">
    <property type="entry name" value="ATPase_AAA_core"/>
</dbReference>
<comment type="subcellular location">
    <subcellularLocation>
        <location evidence="1">Nucleus</location>
    </subcellularLocation>
</comment>
<evidence type="ECO:0000256" key="5">
    <source>
        <dbReference type="ARBA" id="ARBA00022840"/>
    </source>
</evidence>
<keyword evidence="5" id="KW-0067">ATP-binding</keyword>
<evidence type="ECO:0000256" key="7">
    <source>
        <dbReference type="ARBA" id="ARBA00023306"/>
    </source>
</evidence>
<keyword evidence="7" id="KW-0131">Cell cycle</keyword>
<feature type="domain" description="ATPase AAA-type core" evidence="9">
    <location>
        <begin position="364"/>
        <end position="400"/>
    </location>
</feature>
<dbReference type="GO" id="GO:0005524">
    <property type="term" value="F:ATP binding"/>
    <property type="evidence" value="ECO:0007669"/>
    <property type="project" value="UniProtKB-KW"/>
</dbReference>
<evidence type="ECO:0000256" key="2">
    <source>
        <dbReference type="ARBA" id="ARBA00006168"/>
    </source>
</evidence>
<evidence type="ECO:0000256" key="4">
    <source>
        <dbReference type="ARBA" id="ARBA00022763"/>
    </source>
</evidence>
<sequence length="1205" mass="135234">MNNSPQINDAVTKLSPSPLGTPKRQKGGNEEENSCAGENNKRRKPNGKATPRRKGSKNSTPKKNVSSTNGMASPGSAQKIDLRLEAKLSAEENSRMYAGRQIHPFFSPLKSGKKSQKLSESERSLCTVKREDKRTTSGPIHVFESFKDDNLSLDWRDWTFLGETTITNCGPESSNSSILVDSSESLNFDNLRGALISENSLPCSDQLSMMPEYLEEILPENATMLANEQTICPQMPEDSKLDLDVDEIGTSSGQASIFRRSDAEPLSRFQERMRFYYHSCEDRIECSLWTHKYKPTKASEVCGNDESVNFLRDWLHLWHERRYQSRKDSSIKDQCGTQNDDFNCSDSDYDLEDCNEKDSLQNVLLITGPIGSGKSAAVYACAQEQGFEVLELNASDCRNGVAVKQYFGDTLGSRGFKRSLKHQVSSQQKTLEFPPGPALPNCKATEEMGDGMIEMITISDDEVHSPRRSHGKNNVFTCYNAQTLILVEDVDILFPEDRGCIAAIQRIAETAKGPIILTSNSNNPGLPYNLDRLSVSFSLPSLGELLCQLYTVCVKEEVAISPLFLRKFIQSCNRDIRKTIMHLQFWFQSKKYSKGFLPCDLEVMSSDPGNNLFACEDKMVQTVYGSLPFDLEAGHQILPEIIPWSFPSELSKLIEKEVAKSITIMEEKSFLQGLVEKELYINGKQNDLDVLCMVPDFVNAEKVEMIDMNRSITDCSEFESQNDAISQLSNCSGLPVASSWQMGQSNLVLMSSNSRDEDPKNEHFLNIHDEAYKRQSFEGNGEYPFNVQLNQSYNNTPFRKLVFSGLEDSRQEQCQYFLETADDTFLNETCNLKHAFLNDIFTADISSVPEPIFVPETAIENGIKRMSGAMSSGHLAGPVEVSPNNELSPFTFSVCERLAKLSQKSDLSVNTEIPESSAKAVVRGFQDDNVLDKCNHADFKFKSSAFAESSPSMETDVVQNLWRKLRDGQTNLRQHATSEQLGAIEAVKLASGMSNLISESDLLFRNHQQKQCGIMEPPMDLSDEAAIGWYDEQMMMSTIAVHGFCFYAQLISDMGQKLGYENRVDLPSEILASTTNVMALGKLSRQDHTKRINKLSRKQLEVDTPRNYTKRDNKTSLFNVIQSIVPARLSLALKGTVFNEYISSLRQISVSEGIRISQDVEKKRGRRVRGSEHYLSKGKMMLSPEDISLVCEGDLYRKISSQHKQ</sequence>
<proteinExistence type="inferred from homology"/>
<feature type="region of interest" description="Disordered" evidence="8">
    <location>
        <begin position="1"/>
        <end position="78"/>
    </location>
</feature>